<accession>A0A4Y6PMI5</accession>
<dbReference type="Gene3D" id="3.40.50.2300">
    <property type="match status" value="2"/>
</dbReference>
<dbReference type="Proteomes" id="UP000315995">
    <property type="component" value="Chromosome"/>
</dbReference>
<proteinExistence type="predicted"/>
<dbReference type="Gene3D" id="1.10.287.130">
    <property type="match status" value="1"/>
</dbReference>
<dbReference type="SUPFAM" id="SSF52172">
    <property type="entry name" value="CheY-like"/>
    <property type="match status" value="2"/>
</dbReference>
<keyword evidence="10" id="KW-1185">Reference proteome</keyword>
<name>A0A4Y6PMI5_PERCE</name>
<evidence type="ECO:0000256" key="2">
    <source>
        <dbReference type="ARBA" id="ARBA00012438"/>
    </source>
</evidence>
<dbReference type="CDD" id="cd00082">
    <property type="entry name" value="HisKA"/>
    <property type="match status" value="1"/>
</dbReference>
<feature type="modified residue" description="4-aspartylphosphate" evidence="6">
    <location>
        <position position="489"/>
    </location>
</feature>
<keyword evidence="4" id="KW-0808">Transferase</keyword>
<accession>A0A5B8XXQ5</accession>
<evidence type="ECO:0000256" key="6">
    <source>
        <dbReference type="PROSITE-ProRule" id="PRU00169"/>
    </source>
</evidence>
<feature type="domain" description="Response regulatory" evidence="8">
    <location>
        <begin position="30"/>
        <end position="147"/>
    </location>
</feature>
<dbReference type="InterPro" id="IPR003594">
    <property type="entry name" value="HATPase_dom"/>
</dbReference>
<feature type="domain" description="Histidine kinase" evidence="7">
    <location>
        <begin position="200"/>
        <end position="414"/>
    </location>
</feature>
<dbReference type="InterPro" id="IPR005467">
    <property type="entry name" value="His_kinase_dom"/>
</dbReference>
<dbReference type="OrthoDB" id="9768069at2"/>
<gene>
    <name evidence="9" type="ORF">FIV42_01735</name>
</gene>
<dbReference type="InterPro" id="IPR003661">
    <property type="entry name" value="HisK_dim/P_dom"/>
</dbReference>
<reference evidence="9 10" key="1">
    <citation type="submission" date="2019-06" db="EMBL/GenBank/DDBJ databases">
        <title>Persicimonas caeni gen. nov., sp. nov., a predatory bacterium isolated from solar saltern.</title>
        <authorList>
            <person name="Wang S."/>
        </authorList>
    </citation>
    <scope>NUCLEOTIDE SEQUENCE [LARGE SCALE GENOMIC DNA]</scope>
    <source>
        <strain evidence="9 10">YN101</strain>
    </source>
</reference>
<dbReference type="EMBL" id="CP041186">
    <property type="protein sequence ID" value="QDG49501.1"/>
    <property type="molecule type" value="Genomic_DNA"/>
</dbReference>
<dbReference type="EC" id="2.7.13.3" evidence="2"/>
<dbReference type="PANTHER" id="PTHR43547:SF2">
    <property type="entry name" value="HYBRID SIGNAL TRANSDUCTION HISTIDINE KINASE C"/>
    <property type="match status" value="1"/>
</dbReference>
<keyword evidence="3 6" id="KW-0597">Phosphoprotein</keyword>
<dbReference type="SMART" id="SM00448">
    <property type="entry name" value="REC"/>
    <property type="match status" value="2"/>
</dbReference>
<evidence type="ECO:0000313" key="9">
    <source>
        <dbReference type="EMBL" id="QDG49501.1"/>
    </source>
</evidence>
<evidence type="ECO:0000256" key="4">
    <source>
        <dbReference type="ARBA" id="ARBA00022679"/>
    </source>
</evidence>
<dbReference type="InterPro" id="IPR004358">
    <property type="entry name" value="Sig_transdc_His_kin-like_C"/>
</dbReference>
<keyword evidence="5" id="KW-0418">Kinase</keyword>
<dbReference type="SUPFAM" id="SSF47384">
    <property type="entry name" value="Homodimeric domain of signal transducing histidine kinase"/>
    <property type="match status" value="1"/>
</dbReference>
<evidence type="ECO:0000256" key="1">
    <source>
        <dbReference type="ARBA" id="ARBA00000085"/>
    </source>
</evidence>
<feature type="modified residue" description="4-aspartylphosphate" evidence="6">
    <location>
        <position position="79"/>
    </location>
</feature>
<protein>
    <recommendedName>
        <fullName evidence="2">histidine kinase</fullName>
        <ecNumber evidence="2">2.7.13.3</ecNumber>
    </recommendedName>
</protein>
<evidence type="ECO:0000259" key="8">
    <source>
        <dbReference type="PROSITE" id="PS50110"/>
    </source>
</evidence>
<dbReference type="CDD" id="cd17580">
    <property type="entry name" value="REC_2_DhkD-like"/>
    <property type="match status" value="1"/>
</dbReference>
<evidence type="ECO:0000259" key="7">
    <source>
        <dbReference type="PROSITE" id="PS50109"/>
    </source>
</evidence>
<evidence type="ECO:0000256" key="3">
    <source>
        <dbReference type="ARBA" id="ARBA00022553"/>
    </source>
</evidence>
<dbReference type="Pfam" id="PF00072">
    <property type="entry name" value="Response_reg"/>
    <property type="match status" value="2"/>
</dbReference>
<feature type="domain" description="Response regulatory" evidence="8">
    <location>
        <begin position="440"/>
        <end position="556"/>
    </location>
</feature>
<organism evidence="9 10">
    <name type="scientific">Persicimonas caeni</name>
    <dbReference type="NCBI Taxonomy" id="2292766"/>
    <lineage>
        <taxon>Bacteria</taxon>
        <taxon>Deltaproteobacteria</taxon>
        <taxon>Bradymonadales</taxon>
        <taxon>Bradymonadaceae</taxon>
        <taxon>Persicimonas</taxon>
    </lineage>
</organism>
<dbReference type="Pfam" id="PF00512">
    <property type="entry name" value="HisKA"/>
    <property type="match status" value="1"/>
</dbReference>
<dbReference type="InterPro" id="IPR036890">
    <property type="entry name" value="HATPase_C_sf"/>
</dbReference>
<evidence type="ECO:0000256" key="5">
    <source>
        <dbReference type="ARBA" id="ARBA00022777"/>
    </source>
</evidence>
<dbReference type="InterPro" id="IPR011006">
    <property type="entry name" value="CheY-like_superfamily"/>
</dbReference>
<evidence type="ECO:0000313" key="10">
    <source>
        <dbReference type="Proteomes" id="UP000315995"/>
    </source>
</evidence>
<dbReference type="Pfam" id="PF02518">
    <property type="entry name" value="HATPase_c"/>
    <property type="match status" value="1"/>
</dbReference>
<dbReference type="SMART" id="SM00387">
    <property type="entry name" value="HATPase_c"/>
    <property type="match status" value="1"/>
</dbReference>
<dbReference type="SUPFAM" id="SSF55874">
    <property type="entry name" value="ATPase domain of HSP90 chaperone/DNA topoisomerase II/histidine kinase"/>
    <property type="match status" value="1"/>
</dbReference>
<dbReference type="CDD" id="cd00075">
    <property type="entry name" value="HATPase"/>
    <property type="match status" value="1"/>
</dbReference>
<dbReference type="AlphaFoldDB" id="A0A4Y6PMI5"/>
<comment type="catalytic activity">
    <reaction evidence="1">
        <text>ATP + protein L-histidine = ADP + protein N-phospho-L-histidine.</text>
        <dbReference type="EC" id="2.7.13.3"/>
    </reaction>
</comment>
<sequence>MIRMVVRMSQGNSEGLSETLSEASEAEVRDILVIDDDPANLTAVEVALGDLGRRIVKAQSGREALRHLLEQDFALILLDVQMPEMDGFETARLIRSRDRSAHVPIIFITAYERDDDEVLRGYRLGAVDFMFKPIVPEVLRAKASVFVALQERTEEVRSHQVRLREMERREHDQQLAEERRRWETEQLRQENRRKDEFLAILSHELRNPLASIVAGLEFIGALDVPDDRFAGAHTLMNRQIHHLTRLVDDLLDISRISQGKIALDKCQMDLREAVEHAVESVCLSTSDRGHAVEISSPESPVWVHGDRDRLIQVVANLLSNAVRYTEADGHIEVELTAESTQTHLRVADNGRGIEPQAIDHIFELFTQEKTDGQGLGLGLTLVHRLVQMHGGTVDVRSDGPGTGSEFVVSLPLVTEASAAEDGGPSAEKEAVESPQYAPLSIALVDDDQDVREPMRMLLETWGHTVTDAKSGEEGVELVVAQRPDVVLMDIGMPGVDGYEAARQVRQTLRESTPRLIAMTGFGSSRDRERSRAAGFDAHIVKPARPDELKRILRGIDHDNEL</sequence>
<dbReference type="Gene3D" id="3.30.565.10">
    <property type="entry name" value="Histidine kinase-like ATPase, C-terminal domain"/>
    <property type="match status" value="1"/>
</dbReference>
<dbReference type="InterPro" id="IPR001789">
    <property type="entry name" value="Sig_transdc_resp-reg_receiver"/>
</dbReference>
<dbReference type="FunFam" id="3.30.565.10:FF:000006">
    <property type="entry name" value="Sensor histidine kinase WalK"/>
    <property type="match status" value="1"/>
</dbReference>
<dbReference type="PROSITE" id="PS50110">
    <property type="entry name" value="RESPONSE_REGULATORY"/>
    <property type="match status" value="2"/>
</dbReference>
<dbReference type="GO" id="GO:0000155">
    <property type="term" value="F:phosphorelay sensor kinase activity"/>
    <property type="evidence" value="ECO:0007669"/>
    <property type="project" value="InterPro"/>
</dbReference>
<dbReference type="PANTHER" id="PTHR43547">
    <property type="entry name" value="TWO-COMPONENT HISTIDINE KINASE"/>
    <property type="match status" value="1"/>
</dbReference>
<dbReference type="InterPro" id="IPR036097">
    <property type="entry name" value="HisK_dim/P_sf"/>
</dbReference>
<dbReference type="PRINTS" id="PR00344">
    <property type="entry name" value="BCTRLSENSOR"/>
</dbReference>
<dbReference type="SMART" id="SM00388">
    <property type="entry name" value="HisKA"/>
    <property type="match status" value="1"/>
</dbReference>
<dbReference type="PROSITE" id="PS50109">
    <property type="entry name" value="HIS_KIN"/>
    <property type="match status" value="1"/>
</dbReference>